<evidence type="ECO:0000313" key="2">
    <source>
        <dbReference type="Proteomes" id="UP001066276"/>
    </source>
</evidence>
<accession>A0AAV7Q6Q3</accession>
<comment type="caution">
    <text evidence="1">The sequence shown here is derived from an EMBL/GenBank/DDBJ whole genome shotgun (WGS) entry which is preliminary data.</text>
</comment>
<dbReference type="Proteomes" id="UP001066276">
    <property type="component" value="Chromosome 6"/>
</dbReference>
<sequence>MWTEARVRTLENLFRDGHFAPLQEECNLPVSHFLAHGRLLAELGRLWGIIDSKLEQHPLVHTLHIMGNGRRLIAWFARALAHATLDPLQVTRQCWKRDIGRDLTSKEWEKALHYPRKVFRNAKF</sequence>
<dbReference type="EMBL" id="JANPWB010000010">
    <property type="protein sequence ID" value="KAJ1136257.1"/>
    <property type="molecule type" value="Genomic_DNA"/>
</dbReference>
<organism evidence="1 2">
    <name type="scientific">Pleurodeles waltl</name>
    <name type="common">Iberian ribbed newt</name>
    <dbReference type="NCBI Taxonomy" id="8319"/>
    <lineage>
        <taxon>Eukaryota</taxon>
        <taxon>Metazoa</taxon>
        <taxon>Chordata</taxon>
        <taxon>Craniata</taxon>
        <taxon>Vertebrata</taxon>
        <taxon>Euteleostomi</taxon>
        <taxon>Amphibia</taxon>
        <taxon>Batrachia</taxon>
        <taxon>Caudata</taxon>
        <taxon>Salamandroidea</taxon>
        <taxon>Salamandridae</taxon>
        <taxon>Pleurodelinae</taxon>
        <taxon>Pleurodeles</taxon>
    </lineage>
</organism>
<protein>
    <submittedName>
        <fullName evidence="1">Uncharacterized protein</fullName>
    </submittedName>
</protein>
<gene>
    <name evidence="1" type="ORF">NDU88_002674</name>
</gene>
<reference evidence="1" key="1">
    <citation type="journal article" date="2022" name="bioRxiv">
        <title>Sequencing and chromosome-scale assembly of the giantPleurodeles waltlgenome.</title>
        <authorList>
            <person name="Brown T."/>
            <person name="Elewa A."/>
            <person name="Iarovenko S."/>
            <person name="Subramanian E."/>
            <person name="Araus A.J."/>
            <person name="Petzold A."/>
            <person name="Susuki M."/>
            <person name="Suzuki K.-i.T."/>
            <person name="Hayashi T."/>
            <person name="Toyoda A."/>
            <person name="Oliveira C."/>
            <person name="Osipova E."/>
            <person name="Leigh N.D."/>
            <person name="Simon A."/>
            <person name="Yun M.H."/>
        </authorList>
    </citation>
    <scope>NUCLEOTIDE SEQUENCE</scope>
    <source>
        <strain evidence="1">20211129_DDA</strain>
        <tissue evidence="1">Liver</tissue>
    </source>
</reference>
<evidence type="ECO:0000313" key="1">
    <source>
        <dbReference type="EMBL" id="KAJ1136257.1"/>
    </source>
</evidence>
<keyword evidence="2" id="KW-1185">Reference proteome</keyword>
<proteinExistence type="predicted"/>
<name>A0AAV7Q6Q3_PLEWA</name>
<dbReference type="AlphaFoldDB" id="A0AAV7Q6Q3"/>